<feature type="transmembrane region" description="Helical" evidence="2">
    <location>
        <begin position="299"/>
        <end position="321"/>
    </location>
</feature>
<accession>A0A6T7FTA0</accession>
<proteinExistence type="predicted"/>
<dbReference type="InterPro" id="IPR012098">
    <property type="entry name" value="SND3_fun"/>
</dbReference>
<dbReference type="GO" id="GO:0045047">
    <property type="term" value="P:protein targeting to ER"/>
    <property type="evidence" value="ECO:0007669"/>
    <property type="project" value="InterPro"/>
</dbReference>
<feature type="compositionally biased region" description="Acidic residues" evidence="1">
    <location>
        <begin position="359"/>
        <end position="401"/>
    </location>
</feature>
<dbReference type="EMBL" id="HBHQ01005766">
    <property type="protein sequence ID" value="CAD9812026.1"/>
    <property type="molecule type" value="Transcribed_RNA"/>
</dbReference>
<gene>
    <name evidence="3" type="ORF">ASEP1449_LOCUS3850</name>
    <name evidence="4" type="ORF">ASEP1449_LOCUS3851</name>
</gene>
<dbReference type="PANTHER" id="PTHR28112">
    <property type="entry name" value="SRP-INDEPENDENT TARGETING PROTEIN 3"/>
    <property type="match status" value="1"/>
</dbReference>
<dbReference type="GO" id="GO:0005739">
    <property type="term" value="C:mitochondrion"/>
    <property type="evidence" value="ECO:0007669"/>
    <property type="project" value="TreeGrafter"/>
</dbReference>
<feature type="transmembrane region" description="Helical" evidence="2">
    <location>
        <begin position="275"/>
        <end position="293"/>
    </location>
</feature>
<protein>
    <submittedName>
        <fullName evidence="4">Uncharacterized protein</fullName>
    </submittedName>
</protein>
<organism evidence="4">
    <name type="scientific">Attheya septentrionalis</name>
    <dbReference type="NCBI Taxonomy" id="420275"/>
    <lineage>
        <taxon>Eukaryota</taxon>
        <taxon>Sar</taxon>
        <taxon>Stramenopiles</taxon>
        <taxon>Ochrophyta</taxon>
        <taxon>Bacillariophyta</taxon>
        <taxon>Coscinodiscophyceae</taxon>
        <taxon>Chaetocerotophycidae</taxon>
        <taxon>Chaetocerotales</taxon>
        <taxon>Attheyaceae</taxon>
        <taxon>Attheya</taxon>
    </lineage>
</organism>
<name>A0A6T7FTA0_9STRA</name>
<feature type="region of interest" description="Disordered" evidence="1">
    <location>
        <begin position="332"/>
        <end position="401"/>
    </location>
</feature>
<evidence type="ECO:0000256" key="1">
    <source>
        <dbReference type="SAM" id="MobiDB-lite"/>
    </source>
</evidence>
<feature type="region of interest" description="Disordered" evidence="1">
    <location>
        <begin position="93"/>
        <end position="152"/>
    </location>
</feature>
<evidence type="ECO:0000313" key="3">
    <source>
        <dbReference type="EMBL" id="CAD9812025.1"/>
    </source>
</evidence>
<keyword evidence="2" id="KW-0472">Membrane</keyword>
<reference evidence="4" key="1">
    <citation type="submission" date="2021-01" db="EMBL/GenBank/DDBJ databases">
        <authorList>
            <person name="Corre E."/>
            <person name="Pelletier E."/>
            <person name="Niang G."/>
            <person name="Scheremetjew M."/>
            <person name="Finn R."/>
            <person name="Kale V."/>
            <person name="Holt S."/>
            <person name="Cochrane G."/>
            <person name="Meng A."/>
            <person name="Brown T."/>
            <person name="Cohen L."/>
        </authorList>
    </citation>
    <scope>NUCLEOTIDE SEQUENCE</scope>
    <source>
        <strain evidence="4">CCMP2084</strain>
    </source>
</reference>
<dbReference type="PANTHER" id="PTHR28112:SF1">
    <property type="entry name" value="SRP-INDEPENDENT TARGETING PROTEIN 3"/>
    <property type="match status" value="1"/>
</dbReference>
<keyword evidence="2" id="KW-0812">Transmembrane</keyword>
<evidence type="ECO:0000313" key="4">
    <source>
        <dbReference type="EMBL" id="CAD9812026.1"/>
    </source>
</evidence>
<sequence length="401" mass="44500">MSPLSRMTRSTMARRCVFSTCRRHFMSAAFFLVTVFSWHTAVAKSHLAMGDRNHWGLLSARSLKGVNRATESSLRDFSLSSPLSLALSLRAGADEDDSDEYDSDTEEASSDVEEAQEDSDEESTSEYSSDESDEEEYVDESVGSEEASLDESASVDVYDEPLFQSPMQSMGLTVGMMIATKNVDLFQKKWVSIARFGFIAYIILIQVFVGYVRLRAKAMNDRTPITLNNPISSLVQSQLPADGIGGNDMVKNLASQFLSSQTTIMEYDLKQAKSMNSSVIVPMIFLWFLHFKMGQVQPLLFQTASGIMNLIYSPLFQVYVLGRNLERPFKTALPNPMTAPGAAPVSEAAETEEKSEIPADVEEKDDDTEDDEDSEPEDSEAEDSEAEDDDAYDSDDSDDED</sequence>
<feature type="transmembrane region" description="Helical" evidence="2">
    <location>
        <begin position="190"/>
        <end position="212"/>
    </location>
</feature>
<dbReference type="EMBL" id="HBHQ01005765">
    <property type="protein sequence ID" value="CAD9812025.1"/>
    <property type="molecule type" value="Transcribed_RNA"/>
</dbReference>
<dbReference type="Pfam" id="PF10032">
    <property type="entry name" value="Pho88"/>
    <property type="match status" value="1"/>
</dbReference>
<feature type="compositionally biased region" description="Acidic residues" evidence="1">
    <location>
        <begin position="94"/>
        <end position="149"/>
    </location>
</feature>
<dbReference type="GO" id="GO:0005783">
    <property type="term" value="C:endoplasmic reticulum"/>
    <property type="evidence" value="ECO:0007669"/>
    <property type="project" value="InterPro"/>
</dbReference>
<dbReference type="AlphaFoldDB" id="A0A6T7FTA0"/>
<keyword evidence="2" id="KW-1133">Transmembrane helix</keyword>
<evidence type="ECO:0000256" key="2">
    <source>
        <dbReference type="SAM" id="Phobius"/>
    </source>
</evidence>